<feature type="transmembrane region" description="Helical" evidence="8">
    <location>
        <begin position="197"/>
        <end position="219"/>
    </location>
</feature>
<feature type="transmembrane region" description="Helical" evidence="8">
    <location>
        <begin position="146"/>
        <end position="163"/>
    </location>
</feature>
<keyword evidence="3" id="KW-0813">Transport</keyword>
<keyword evidence="7 8" id="KW-0472">Membrane</keyword>
<feature type="transmembrane region" description="Helical" evidence="8">
    <location>
        <begin position="296"/>
        <end position="323"/>
    </location>
</feature>
<gene>
    <name evidence="9" type="ORF">Ljam_0043</name>
</gene>
<feature type="transmembrane region" description="Helical" evidence="8">
    <location>
        <begin position="53"/>
        <end position="77"/>
    </location>
</feature>
<sequence>MGLVESYFYLIGSLLLTGYLISVSSSLLNPLLAAIILALALKPMASKLEQLKIPRLISALLSVLICIFILLGIVAFFSSQVSNINFELDSLGNSFDGILGKSQTWISEVMGISAAQQTSMLNESFNTLIKNSTAIINSTLSMTTSFITSFILFIISLFFFLYYRRKLVIFLFKITKSKHHSRLKNGLKKIQSVVSSYVLGLSFVIFIIAVLNTIGLWILGIEHALLFGVMAAVLTLIPYVGILIGSFFPALYTLIQTGSLWLTLGVILIFAIVQFIEGNFLTPNIVGRQVRVNPFAAILALVIGGLLLGIIGIMFALPVLALVKVICDEIPPLQPIGFLIE</sequence>
<feature type="transmembrane region" description="Helical" evidence="8">
    <location>
        <begin position="20"/>
        <end position="41"/>
    </location>
</feature>
<dbReference type="InterPro" id="IPR002549">
    <property type="entry name" value="AI-2E-like"/>
</dbReference>
<evidence type="ECO:0000256" key="8">
    <source>
        <dbReference type="SAM" id="Phobius"/>
    </source>
</evidence>
<keyword evidence="4" id="KW-1003">Cell membrane</keyword>
<evidence type="ECO:0000256" key="7">
    <source>
        <dbReference type="ARBA" id="ARBA00023136"/>
    </source>
</evidence>
<comment type="caution">
    <text evidence="9">The sequence shown here is derived from an EMBL/GenBank/DDBJ whole genome shotgun (WGS) entry which is preliminary data.</text>
</comment>
<comment type="subcellular location">
    <subcellularLocation>
        <location evidence="1">Cell membrane</location>
        <topology evidence="1">Multi-pass membrane protein</topology>
    </subcellularLocation>
</comment>
<keyword evidence="5 8" id="KW-0812">Transmembrane</keyword>
<dbReference type="EMBL" id="LNYG01000001">
    <property type="protein sequence ID" value="KTD13253.1"/>
    <property type="molecule type" value="Genomic_DNA"/>
</dbReference>
<protein>
    <submittedName>
        <fullName evidence="9">Transporter, permease</fullName>
    </submittedName>
</protein>
<dbReference type="GO" id="GO:0055085">
    <property type="term" value="P:transmembrane transport"/>
    <property type="evidence" value="ECO:0007669"/>
    <property type="project" value="TreeGrafter"/>
</dbReference>
<evidence type="ECO:0000256" key="1">
    <source>
        <dbReference type="ARBA" id="ARBA00004651"/>
    </source>
</evidence>
<evidence type="ECO:0000313" key="10">
    <source>
        <dbReference type="Proteomes" id="UP000054715"/>
    </source>
</evidence>
<evidence type="ECO:0000256" key="5">
    <source>
        <dbReference type="ARBA" id="ARBA00022692"/>
    </source>
</evidence>
<name>A0A0W0UZF5_9GAMM</name>
<dbReference type="STRING" id="455.Ljam_0043"/>
<keyword evidence="6 8" id="KW-1133">Transmembrane helix</keyword>
<accession>A0A0W0UZF5</accession>
<organism evidence="9 10">
    <name type="scientific">Legionella jamestowniensis</name>
    <dbReference type="NCBI Taxonomy" id="455"/>
    <lineage>
        <taxon>Bacteria</taxon>
        <taxon>Pseudomonadati</taxon>
        <taxon>Pseudomonadota</taxon>
        <taxon>Gammaproteobacteria</taxon>
        <taxon>Legionellales</taxon>
        <taxon>Legionellaceae</taxon>
        <taxon>Legionella</taxon>
    </lineage>
</organism>
<feature type="transmembrane region" description="Helical" evidence="8">
    <location>
        <begin position="225"/>
        <end position="248"/>
    </location>
</feature>
<evidence type="ECO:0000313" key="9">
    <source>
        <dbReference type="EMBL" id="KTD13253.1"/>
    </source>
</evidence>
<dbReference type="Proteomes" id="UP000054715">
    <property type="component" value="Unassembled WGS sequence"/>
</dbReference>
<dbReference type="PATRIC" id="fig|455.5.peg.45"/>
<evidence type="ECO:0000256" key="4">
    <source>
        <dbReference type="ARBA" id="ARBA00022475"/>
    </source>
</evidence>
<dbReference type="Pfam" id="PF01594">
    <property type="entry name" value="AI-2E_transport"/>
    <property type="match status" value="1"/>
</dbReference>
<proteinExistence type="inferred from homology"/>
<dbReference type="GO" id="GO:0005886">
    <property type="term" value="C:plasma membrane"/>
    <property type="evidence" value="ECO:0007669"/>
    <property type="project" value="UniProtKB-SubCell"/>
</dbReference>
<dbReference type="PANTHER" id="PTHR21716:SF53">
    <property type="entry name" value="PERMEASE PERM-RELATED"/>
    <property type="match status" value="1"/>
</dbReference>
<comment type="similarity">
    <text evidence="2">Belongs to the autoinducer-2 exporter (AI-2E) (TC 2.A.86) family.</text>
</comment>
<feature type="transmembrane region" description="Helical" evidence="8">
    <location>
        <begin position="260"/>
        <end position="276"/>
    </location>
</feature>
<evidence type="ECO:0000256" key="3">
    <source>
        <dbReference type="ARBA" id="ARBA00022448"/>
    </source>
</evidence>
<dbReference type="AlphaFoldDB" id="A0A0W0UZF5"/>
<reference evidence="9 10" key="1">
    <citation type="submission" date="2015-11" db="EMBL/GenBank/DDBJ databases">
        <title>Genomic analysis of 38 Legionella species identifies large and diverse effector repertoires.</title>
        <authorList>
            <person name="Burstein D."/>
            <person name="Amaro F."/>
            <person name="Zusman T."/>
            <person name="Lifshitz Z."/>
            <person name="Cohen O."/>
            <person name="Gilbert J.A."/>
            <person name="Pupko T."/>
            <person name="Shuman H.A."/>
            <person name="Segal G."/>
        </authorList>
    </citation>
    <scope>NUCLEOTIDE SEQUENCE [LARGE SCALE GENOMIC DNA]</scope>
    <source>
        <strain evidence="9 10">JA-26-G1-E2</strain>
    </source>
</reference>
<evidence type="ECO:0000256" key="6">
    <source>
        <dbReference type="ARBA" id="ARBA00022989"/>
    </source>
</evidence>
<dbReference type="PANTHER" id="PTHR21716">
    <property type="entry name" value="TRANSMEMBRANE PROTEIN"/>
    <property type="match status" value="1"/>
</dbReference>
<evidence type="ECO:0000256" key="2">
    <source>
        <dbReference type="ARBA" id="ARBA00009773"/>
    </source>
</evidence>